<dbReference type="EMBL" id="GBRH01221410">
    <property type="protein sequence ID" value="JAD76485.1"/>
    <property type="molecule type" value="Transcribed_RNA"/>
</dbReference>
<protein>
    <submittedName>
        <fullName evidence="2">Uncharacterized protein</fullName>
    </submittedName>
</protein>
<name>A0A0A9CSW3_ARUDO</name>
<evidence type="ECO:0000256" key="1">
    <source>
        <dbReference type="SAM" id="Phobius"/>
    </source>
</evidence>
<evidence type="ECO:0000313" key="2">
    <source>
        <dbReference type="EMBL" id="JAD76485.1"/>
    </source>
</evidence>
<organism evidence="2">
    <name type="scientific">Arundo donax</name>
    <name type="common">Giant reed</name>
    <name type="synonym">Donax arundinaceus</name>
    <dbReference type="NCBI Taxonomy" id="35708"/>
    <lineage>
        <taxon>Eukaryota</taxon>
        <taxon>Viridiplantae</taxon>
        <taxon>Streptophyta</taxon>
        <taxon>Embryophyta</taxon>
        <taxon>Tracheophyta</taxon>
        <taxon>Spermatophyta</taxon>
        <taxon>Magnoliopsida</taxon>
        <taxon>Liliopsida</taxon>
        <taxon>Poales</taxon>
        <taxon>Poaceae</taxon>
        <taxon>PACMAD clade</taxon>
        <taxon>Arundinoideae</taxon>
        <taxon>Arundineae</taxon>
        <taxon>Arundo</taxon>
    </lineage>
</organism>
<keyword evidence="1" id="KW-0812">Transmembrane</keyword>
<proteinExistence type="predicted"/>
<keyword evidence="1" id="KW-1133">Transmembrane helix</keyword>
<feature type="transmembrane region" description="Helical" evidence="1">
    <location>
        <begin position="7"/>
        <end position="31"/>
    </location>
</feature>
<keyword evidence="1" id="KW-0472">Membrane</keyword>
<reference evidence="2" key="1">
    <citation type="submission" date="2014-09" db="EMBL/GenBank/DDBJ databases">
        <authorList>
            <person name="Magalhaes I.L.F."/>
            <person name="Oliveira U."/>
            <person name="Santos F.R."/>
            <person name="Vidigal T.H.D.A."/>
            <person name="Brescovit A.D."/>
            <person name="Santos A.J."/>
        </authorList>
    </citation>
    <scope>NUCLEOTIDE SEQUENCE</scope>
    <source>
        <tissue evidence="2">Shoot tissue taken approximately 20 cm above the soil surface</tissue>
    </source>
</reference>
<dbReference type="AlphaFoldDB" id="A0A0A9CSW3"/>
<accession>A0A0A9CSW3</accession>
<sequence>MILSKKMLITGCITFNYAASFSSIFLFWASWTLYSANLFLYLPLIYDNYHCRGFPYSSPLKKEFIFINYLHNTLSL</sequence>
<reference evidence="2" key="2">
    <citation type="journal article" date="2015" name="Data Brief">
        <title>Shoot transcriptome of the giant reed, Arundo donax.</title>
        <authorList>
            <person name="Barrero R.A."/>
            <person name="Guerrero F.D."/>
            <person name="Moolhuijzen P."/>
            <person name="Goolsby J.A."/>
            <person name="Tidwell J."/>
            <person name="Bellgard S.E."/>
            <person name="Bellgard M.I."/>
        </authorList>
    </citation>
    <scope>NUCLEOTIDE SEQUENCE</scope>
    <source>
        <tissue evidence="2">Shoot tissue taken approximately 20 cm above the soil surface</tissue>
    </source>
</reference>